<gene>
    <name evidence="8" type="ORF">ARALYDRAFT_326432</name>
</gene>
<evidence type="ECO:0000256" key="7">
    <source>
        <dbReference type="SAM" id="SignalP"/>
    </source>
</evidence>
<dbReference type="PANTHER" id="PTHR32227">
    <property type="entry name" value="GLUCAN ENDO-1,3-BETA-GLUCOSIDASE BG1-RELATED-RELATED"/>
    <property type="match status" value="1"/>
</dbReference>
<dbReference type="InterPro" id="IPR000490">
    <property type="entry name" value="Glyco_hydro_17"/>
</dbReference>
<comment type="catalytic activity">
    <reaction evidence="1">
        <text>Hydrolysis of (1-&gt;3)-beta-D-glucosidic linkages in (1-&gt;3)-beta-D-glucans.</text>
        <dbReference type="EC" id="3.2.1.39"/>
    </reaction>
</comment>
<dbReference type="InterPro" id="IPR017853">
    <property type="entry name" value="GH"/>
</dbReference>
<evidence type="ECO:0000313" key="9">
    <source>
        <dbReference type="Proteomes" id="UP000008694"/>
    </source>
</evidence>
<organism evidence="9">
    <name type="scientific">Arabidopsis lyrata subsp. lyrata</name>
    <name type="common">Lyre-leaved rock-cress</name>
    <dbReference type="NCBI Taxonomy" id="81972"/>
    <lineage>
        <taxon>Eukaryota</taxon>
        <taxon>Viridiplantae</taxon>
        <taxon>Streptophyta</taxon>
        <taxon>Embryophyta</taxon>
        <taxon>Tracheophyta</taxon>
        <taxon>Spermatophyta</taxon>
        <taxon>Magnoliopsida</taxon>
        <taxon>eudicotyledons</taxon>
        <taxon>Gunneridae</taxon>
        <taxon>Pentapetalae</taxon>
        <taxon>rosids</taxon>
        <taxon>malvids</taxon>
        <taxon>Brassicales</taxon>
        <taxon>Brassicaceae</taxon>
        <taxon>Camelineae</taxon>
        <taxon>Arabidopsis</taxon>
    </lineage>
</organism>
<dbReference type="Proteomes" id="UP000008694">
    <property type="component" value="Unassembled WGS sequence"/>
</dbReference>
<keyword evidence="7" id="KW-0732">Signal</keyword>
<protein>
    <recommendedName>
        <fullName evidence="3">glucan endo-1,3-beta-D-glucosidase</fullName>
        <ecNumber evidence="3">3.2.1.39</ecNumber>
    </recommendedName>
</protein>
<name>D7M007_ARALL</name>
<feature type="chain" id="PRO_5003103104" description="glucan endo-1,3-beta-D-glucosidase" evidence="7">
    <location>
        <begin position="30"/>
        <end position="280"/>
    </location>
</feature>
<dbReference type="STRING" id="81972.D7M007"/>
<keyword evidence="9" id="KW-1185">Reference proteome</keyword>
<feature type="signal peptide" evidence="7">
    <location>
        <begin position="1"/>
        <end position="29"/>
    </location>
</feature>
<accession>D7M007</accession>
<proteinExistence type="inferred from homology"/>
<dbReference type="Gene3D" id="3.20.20.80">
    <property type="entry name" value="Glycosidases"/>
    <property type="match status" value="2"/>
</dbReference>
<dbReference type="HOGENOM" id="CLU_024953_0_0_1"/>
<dbReference type="AlphaFoldDB" id="D7M007"/>
<reference evidence="9" key="1">
    <citation type="journal article" date="2011" name="Nat. Genet.">
        <title>The Arabidopsis lyrata genome sequence and the basis of rapid genome size change.</title>
        <authorList>
            <person name="Hu T.T."/>
            <person name="Pattyn P."/>
            <person name="Bakker E.G."/>
            <person name="Cao J."/>
            <person name="Cheng J.-F."/>
            <person name="Clark R.M."/>
            <person name="Fahlgren N."/>
            <person name="Fawcett J.A."/>
            <person name="Grimwood J."/>
            <person name="Gundlach H."/>
            <person name="Haberer G."/>
            <person name="Hollister J.D."/>
            <person name="Ossowski S."/>
            <person name="Ottilar R.P."/>
            <person name="Salamov A.A."/>
            <person name="Schneeberger K."/>
            <person name="Spannagl M."/>
            <person name="Wang X."/>
            <person name="Yang L."/>
            <person name="Nasrallah M.E."/>
            <person name="Bergelson J."/>
            <person name="Carrington J.C."/>
            <person name="Gaut B.S."/>
            <person name="Schmutz J."/>
            <person name="Mayer K.F.X."/>
            <person name="Van de Peer Y."/>
            <person name="Grigoriev I.V."/>
            <person name="Nordborg M."/>
            <person name="Weigel D."/>
            <person name="Guo Y.-L."/>
        </authorList>
    </citation>
    <scope>NUCLEOTIDE SEQUENCE [LARGE SCALE GENOMIC DNA]</scope>
    <source>
        <strain evidence="9">cv. MN47</strain>
    </source>
</reference>
<evidence type="ECO:0000256" key="5">
    <source>
        <dbReference type="ARBA" id="ARBA00023295"/>
    </source>
</evidence>
<evidence type="ECO:0000313" key="8">
    <source>
        <dbReference type="EMBL" id="EFH50255.1"/>
    </source>
</evidence>
<keyword evidence="4" id="KW-0378">Hydrolase</keyword>
<comment type="similarity">
    <text evidence="2 6">Belongs to the glycosyl hydrolase 17 family.</text>
</comment>
<dbReference type="SUPFAM" id="SSF51445">
    <property type="entry name" value="(Trans)glycosidases"/>
    <property type="match status" value="1"/>
</dbReference>
<keyword evidence="5" id="KW-0326">Glycosidase</keyword>
<sequence>MDCPKKSFLLMISCMSFLLNYNNVGFVDAATNIGLNYGLLGDNLPPPSEVINLYKSLSVTNIRIFDTNTDVLNAFRGNLDIGVMVGVKNQDLQALSVNEDAVNTNVEPYLADVKITFITVGNEIIHGEIGSYVLPVMQSLTNVVKSKSLPILISTTVANGILASHIHLPPEISRLRLLDYAIFNTDAVVVQDGPLGYSNMFDVIFDAFIWAMEKEGSGWPSAGNENLKTPDIASIYNGNFVKHVESGKGTPKRPNSGINGFLFATFNENQKPVGTEKNFG</sequence>
<dbReference type="eggNOG" id="ENOG502QVKW">
    <property type="taxonomic scope" value="Eukaryota"/>
</dbReference>
<evidence type="ECO:0000256" key="3">
    <source>
        <dbReference type="ARBA" id="ARBA00012780"/>
    </source>
</evidence>
<dbReference type="GO" id="GO:0042973">
    <property type="term" value="F:glucan endo-1,3-beta-D-glucosidase activity"/>
    <property type="evidence" value="ECO:0007669"/>
    <property type="project" value="UniProtKB-EC"/>
</dbReference>
<evidence type="ECO:0000256" key="1">
    <source>
        <dbReference type="ARBA" id="ARBA00000382"/>
    </source>
</evidence>
<dbReference type="GO" id="GO:0005975">
    <property type="term" value="P:carbohydrate metabolic process"/>
    <property type="evidence" value="ECO:0007669"/>
    <property type="project" value="InterPro"/>
</dbReference>
<evidence type="ECO:0000256" key="2">
    <source>
        <dbReference type="ARBA" id="ARBA00008773"/>
    </source>
</evidence>
<dbReference type="Pfam" id="PF00332">
    <property type="entry name" value="Glyco_hydro_17"/>
    <property type="match status" value="2"/>
</dbReference>
<dbReference type="EMBL" id="GL348718">
    <property type="protein sequence ID" value="EFH50255.1"/>
    <property type="molecule type" value="Genomic_DNA"/>
</dbReference>
<evidence type="ECO:0000256" key="4">
    <source>
        <dbReference type="ARBA" id="ARBA00022801"/>
    </source>
</evidence>
<dbReference type="InterPro" id="IPR044965">
    <property type="entry name" value="Glyco_hydro_17_plant"/>
</dbReference>
<dbReference type="Gramene" id="fgenesh1_pm.C_scaffold_6001652">
    <property type="protein sequence ID" value="fgenesh1_pm.C_scaffold_6001652"/>
    <property type="gene ID" value="fgenesh1_pm.C_scaffold_6001652"/>
</dbReference>
<dbReference type="EC" id="3.2.1.39" evidence="3"/>
<evidence type="ECO:0000256" key="6">
    <source>
        <dbReference type="RuleBase" id="RU004335"/>
    </source>
</evidence>